<feature type="domain" description="Methylated-DNA-[protein]-cysteine S-methyltransferase DNA binding" evidence="2">
    <location>
        <begin position="92"/>
        <end position="171"/>
    </location>
</feature>
<keyword evidence="3" id="KW-0808">Transferase</keyword>
<dbReference type="GO" id="GO:0003908">
    <property type="term" value="F:methylated-DNA-[protein]-cysteine S-methyltransferase activity"/>
    <property type="evidence" value="ECO:0007669"/>
    <property type="project" value="UniProtKB-EC"/>
</dbReference>
<accession>A0A179D5I5</accession>
<protein>
    <submittedName>
        <fullName evidence="3">Methylated-DNA--protein-cysteine methyltransferase</fullName>
        <ecNumber evidence="3">2.1.1.63</ecNumber>
    </submittedName>
</protein>
<evidence type="ECO:0000313" key="4">
    <source>
        <dbReference type="Proteomes" id="UP000078390"/>
    </source>
</evidence>
<proteinExistence type="predicted"/>
<dbReference type="NCBIfam" id="TIGR00589">
    <property type="entry name" value="ogt"/>
    <property type="match status" value="1"/>
</dbReference>
<keyword evidence="4" id="KW-1185">Reference proteome</keyword>
<evidence type="ECO:0000259" key="2">
    <source>
        <dbReference type="Pfam" id="PF01035"/>
    </source>
</evidence>
<reference evidence="3 4" key="1">
    <citation type="submission" date="2016-04" db="EMBL/GenBank/DDBJ databases">
        <title>Genome analysis of Thermosulfurimonas dismutans, the first thermophilic sulfur-disproportionating bacterium of the phylum Thermodesulfobacteria.</title>
        <authorList>
            <person name="Mardanov A.V."/>
            <person name="Beletsky A.V."/>
            <person name="Kadnikov V.V."/>
            <person name="Slobodkin A.I."/>
            <person name="Ravin N.V."/>
        </authorList>
    </citation>
    <scope>NUCLEOTIDE SEQUENCE [LARGE SCALE GENOMIC DNA]</scope>
    <source>
        <strain evidence="3 4">S95</strain>
    </source>
</reference>
<dbReference type="PANTHER" id="PTHR10815">
    <property type="entry name" value="METHYLATED-DNA--PROTEIN-CYSTEINE METHYLTRANSFERASE"/>
    <property type="match status" value="1"/>
</dbReference>
<dbReference type="InterPro" id="IPR036388">
    <property type="entry name" value="WH-like_DNA-bd_sf"/>
</dbReference>
<keyword evidence="1" id="KW-0227">DNA damage</keyword>
<dbReference type="Proteomes" id="UP000078390">
    <property type="component" value="Unassembled WGS sequence"/>
</dbReference>
<dbReference type="InterPro" id="IPR036217">
    <property type="entry name" value="MethylDNA_cys_MeTrfase_DNAb"/>
</dbReference>
<dbReference type="Pfam" id="PF01035">
    <property type="entry name" value="DNA_binding_1"/>
    <property type="match status" value="1"/>
</dbReference>
<dbReference type="CDD" id="cd06445">
    <property type="entry name" value="ATase"/>
    <property type="match status" value="1"/>
</dbReference>
<comment type="caution">
    <text evidence="3">The sequence shown here is derived from an EMBL/GenBank/DDBJ whole genome shotgun (WGS) entry which is preliminary data.</text>
</comment>
<evidence type="ECO:0000256" key="1">
    <source>
        <dbReference type="ARBA" id="ARBA00022763"/>
    </source>
</evidence>
<dbReference type="SUPFAM" id="SSF46767">
    <property type="entry name" value="Methylated DNA-protein cysteine methyltransferase, C-terminal domain"/>
    <property type="match status" value="1"/>
</dbReference>
<dbReference type="GO" id="GO:0032259">
    <property type="term" value="P:methylation"/>
    <property type="evidence" value="ECO:0007669"/>
    <property type="project" value="UniProtKB-KW"/>
</dbReference>
<dbReference type="AlphaFoldDB" id="A0A179D5I5"/>
<sequence length="173" mass="19686">MDPYSHVSPPAKSFYKINMFTGGFVKIGPFKFFVLFKGPFLVALDLKGQGPSFSVPEAEKRWLEKVRAELEGYFSGAKNYPDFENLRLEVPNFTRRCLELLREIPRGEVRTYGWLADRVGSPRALRAVGRALACNPLPLFYPCHRIVAKNGLGGFSAGREWKRLLLAWEGVRF</sequence>
<dbReference type="EMBL" id="LWLG01000002">
    <property type="protein sequence ID" value="OAQ21317.1"/>
    <property type="molecule type" value="Genomic_DNA"/>
</dbReference>
<gene>
    <name evidence="3" type="ORF">TDIS_0537</name>
</gene>
<dbReference type="InterPro" id="IPR014048">
    <property type="entry name" value="MethylDNA_cys_MeTrfase_DNA-bd"/>
</dbReference>
<evidence type="ECO:0000313" key="3">
    <source>
        <dbReference type="EMBL" id="OAQ21317.1"/>
    </source>
</evidence>
<organism evidence="3 4">
    <name type="scientific">Thermosulfurimonas dismutans</name>
    <dbReference type="NCBI Taxonomy" id="999894"/>
    <lineage>
        <taxon>Bacteria</taxon>
        <taxon>Pseudomonadati</taxon>
        <taxon>Thermodesulfobacteriota</taxon>
        <taxon>Thermodesulfobacteria</taxon>
        <taxon>Thermodesulfobacteriales</taxon>
        <taxon>Thermodesulfobacteriaceae</taxon>
        <taxon>Thermosulfurimonas</taxon>
    </lineage>
</organism>
<dbReference type="EC" id="2.1.1.63" evidence="3"/>
<dbReference type="PANTHER" id="PTHR10815:SF13">
    <property type="entry name" value="METHYLATED-DNA--PROTEIN-CYSTEINE METHYLTRANSFERASE"/>
    <property type="match status" value="1"/>
</dbReference>
<dbReference type="STRING" id="999894.TDIS_0537"/>
<name>A0A179D5I5_9BACT</name>
<dbReference type="Gene3D" id="1.10.10.10">
    <property type="entry name" value="Winged helix-like DNA-binding domain superfamily/Winged helix DNA-binding domain"/>
    <property type="match status" value="1"/>
</dbReference>
<keyword evidence="3" id="KW-0489">Methyltransferase</keyword>
<dbReference type="GO" id="GO:0006281">
    <property type="term" value="P:DNA repair"/>
    <property type="evidence" value="ECO:0007669"/>
    <property type="project" value="InterPro"/>
</dbReference>